<dbReference type="GO" id="GO:0042910">
    <property type="term" value="F:xenobiotic transmembrane transporter activity"/>
    <property type="evidence" value="ECO:0007669"/>
    <property type="project" value="InterPro"/>
</dbReference>
<dbReference type="InterPro" id="IPR036259">
    <property type="entry name" value="MFS_trans_sf"/>
</dbReference>
<name>A0A1H9LKZ2_9GAMM</name>
<evidence type="ECO:0000313" key="10">
    <source>
        <dbReference type="EMBL" id="SER12090.1"/>
    </source>
</evidence>
<dbReference type="InterPro" id="IPR004812">
    <property type="entry name" value="Efflux_drug-R_Bcr/CmlA"/>
</dbReference>
<keyword evidence="4" id="KW-1003">Cell membrane</keyword>
<keyword evidence="3 8" id="KW-0813">Transport</keyword>
<dbReference type="InterPro" id="IPR001958">
    <property type="entry name" value="Tet-R_TetA/multi-R_MdtG-like"/>
</dbReference>
<evidence type="ECO:0000256" key="8">
    <source>
        <dbReference type="RuleBase" id="RU365088"/>
    </source>
</evidence>
<dbReference type="SUPFAM" id="SSF103473">
    <property type="entry name" value="MFS general substrate transporter"/>
    <property type="match status" value="1"/>
</dbReference>
<dbReference type="PANTHER" id="PTHR23502:SF132">
    <property type="entry name" value="POLYAMINE TRANSPORTER 2-RELATED"/>
    <property type="match status" value="1"/>
</dbReference>
<evidence type="ECO:0000256" key="7">
    <source>
        <dbReference type="ARBA" id="ARBA00023136"/>
    </source>
</evidence>
<evidence type="ECO:0000256" key="6">
    <source>
        <dbReference type="ARBA" id="ARBA00022989"/>
    </source>
</evidence>
<feature type="transmembrane region" description="Helical" evidence="8">
    <location>
        <begin position="303"/>
        <end position="331"/>
    </location>
</feature>
<reference evidence="10 11" key="1">
    <citation type="submission" date="2016-10" db="EMBL/GenBank/DDBJ databases">
        <authorList>
            <person name="de Groot N.N."/>
        </authorList>
    </citation>
    <scope>NUCLEOTIDE SEQUENCE [LARGE SCALE GENOMIC DNA]</scope>
    <source>
        <strain evidence="10 11">DSM 25927</strain>
    </source>
</reference>
<dbReference type="PROSITE" id="PS50850">
    <property type="entry name" value="MFS"/>
    <property type="match status" value="1"/>
</dbReference>
<proteinExistence type="inferred from homology"/>
<dbReference type="InterPro" id="IPR011701">
    <property type="entry name" value="MFS"/>
</dbReference>
<dbReference type="Pfam" id="PF07690">
    <property type="entry name" value="MFS_1"/>
    <property type="match status" value="1"/>
</dbReference>
<keyword evidence="5 8" id="KW-0812">Transmembrane</keyword>
<accession>A0A1H9LKZ2</accession>
<feature type="transmembrane region" description="Helical" evidence="8">
    <location>
        <begin position="145"/>
        <end position="168"/>
    </location>
</feature>
<dbReference type="Proteomes" id="UP000199233">
    <property type="component" value="Unassembled WGS sequence"/>
</dbReference>
<feature type="transmembrane region" description="Helical" evidence="8">
    <location>
        <begin position="112"/>
        <end position="133"/>
    </location>
</feature>
<evidence type="ECO:0000256" key="3">
    <source>
        <dbReference type="ARBA" id="ARBA00022448"/>
    </source>
</evidence>
<evidence type="ECO:0000256" key="2">
    <source>
        <dbReference type="ARBA" id="ARBA00006236"/>
    </source>
</evidence>
<dbReference type="STRING" id="489703.SAMN04488038_11679"/>
<dbReference type="FunFam" id="1.20.1720.10:FF:000005">
    <property type="entry name" value="Bcr/CflA family efflux transporter"/>
    <property type="match status" value="1"/>
</dbReference>
<dbReference type="GO" id="GO:0005886">
    <property type="term" value="C:plasma membrane"/>
    <property type="evidence" value="ECO:0007669"/>
    <property type="project" value="UniProtKB-SubCell"/>
</dbReference>
<dbReference type="RefSeq" id="WP_093289222.1">
    <property type="nucleotide sequence ID" value="NZ_FOFS01000016.1"/>
</dbReference>
<keyword evidence="7 8" id="KW-0472">Membrane</keyword>
<dbReference type="InterPro" id="IPR020846">
    <property type="entry name" value="MFS_dom"/>
</dbReference>
<feature type="transmembrane region" description="Helical" evidence="8">
    <location>
        <begin position="59"/>
        <end position="76"/>
    </location>
</feature>
<comment type="subcellular location">
    <subcellularLocation>
        <location evidence="8">Cell inner membrane</location>
        <topology evidence="8">Multi-pass membrane protein</topology>
    </subcellularLocation>
    <subcellularLocation>
        <location evidence="1">Cell membrane</location>
        <topology evidence="1">Multi-pass membrane protein</topology>
    </subcellularLocation>
</comment>
<feature type="transmembrane region" description="Helical" evidence="8">
    <location>
        <begin position="351"/>
        <end position="374"/>
    </location>
</feature>
<evidence type="ECO:0000256" key="4">
    <source>
        <dbReference type="ARBA" id="ARBA00022475"/>
    </source>
</evidence>
<feature type="transmembrane region" description="Helical" evidence="8">
    <location>
        <begin position="174"/>
        <end position="195"/>
    </location>
</feature>
<dbReference type="CDD" id="cd17320">
    <property type="entry name" value="MFS_MdfA_MDR_like"/>
    <property type="match status" value="1"/>
</dbReference>
<organism evidence="10 11">
    <name type="scientific">Solimonas aquatica</name>
    <dbReference type="NCBI Taxonomy" id="489703"/>
    <lineage>
        <taxon>Bacteria</taxon>
        <taxon>Pseudomonadati</taxon>
        <taxon>Pseudomonadota</taxon>
        <taxon>Gammaproteobacteria</taxon>
        <taxon>Nevskiales</taxon>
        <taxon>Nevskiaceae</taxon>
        <taxon>Solimonas</taxon>
    </lineage>
</organism>
<dbReference type="EMBL" id="FOFS01000016">
    <property type="protein sequence ID" value="SER12090.1"/>
    <property type="molecule type" value="Genomic_DNA"/>
</dbReference>
<protein>
    <recommendedName>
        <fullName evidence="8">Bcr/CflA family efflux transporter</fullName>
    </recommendedName>
</protein>
<dbReference type="NCBIfam" id="NF008314">
    <property type="entry name" value="PRK11102.1"/>
    <property type="match status" value="1"/>
</dbReference>
<feature type="transmembrane region" description="Helical" evidence="8">
    <location>
        <begin position="21"/>
        <end position="39"/>
    </location>
</feature>
<comment type="similarity">
    <text evidence="2 8">Belongs to the major facilitator superfamily. Bcr/CmlA family.</text>
</comment>
<feature type="transmembrane region" description="Helical" evidence="8">
    <location>
        <begin position="88"/>
        <end position="106"/>
    </location>
</feature>
<feature type="transmembrane region" description="Helical" evidence="8">
    <location>
        <begin position="224"/>
        <end position="250"/>
    </location>
</feature>
<dbReference type="GO" id="GO:0015385">
    <property type="term" value="F:sodium:proton antiporter activity"/>
    <property type="evidence" value="ECO:0007669"/>
    <property type="project" value="TreeGrafter"/>
</dbReference>
<evidence type="ECO:0000259" key="9">
    <source>
        <dbReference type="PROSITE" id="PS50850"/>
    </source>
</evidence>
<feature type="transmembrane region" description="Helical" evidence="8">
    <location>
        <begin position="381"/>
        <end position="400"/>
    </location>
</feature>
<gene>
    <name evidence="10" type="ORF">SAMN04488038_11679</name>
</gene>
<comment type="caution">
    <text evidence="8">Lacks conserved residue(s) required for the propagation of feature annotation.</text>
</comment>
<evidence type="ECO:0000313" key="11">
    <source>
        <dbReference type="Proteomes" id="UP000199233"/>
    </source>
</evidence>
<feature type="domain" description="Major facilitator superfamily (MFS) profile" evidence="9">
    <location>
        <begin position="21"/>
        <end position="404"/>
    </location>
</feature>
<keyword evidence="6 8" id="KW-1133">Transmembrane helix</keyword>
<dbReference type="NCBIfam" id="TIGR00710">
    <property type="entry name" value="efflux_Bcr_CflA"/>
    <property type="match status" value="1"/>
</dbReference>
<dbReference type="OrthoDB" id="9814303at2"/>
<dbReference type="PANTHER" id="PTHR23502">
    <property type="entry name" value="MAJOR FACILITATOR SUPERFAMILY"/>
    <property type="match status" value="1"/>
</dbReference>
<evidence type="ECO:0000256" key="1">
    <source>
        <dbReference type="ARBA" id="ARBA00004651"/>
    </source>
</evidence>
<evidence type="ECO:0000256" key="5">
    <source>
        <dbReference type="ARBA" id="ARBA00022692"/>
    </source>
</evidence>
<keyword evidence="8" id="KW-0997">Cell inner membrane</keyword>
<sequence length="411" mass="43394">MHAGADAGSDRLPAGLSRLRLIFILAAVAALGPLSIDMYLPSLPALQHYFATDAATTQLTLAAYFVGLALGQIFYGPIADGLGRKPPLLFGLALYTLASLACLFAASMTQLIGLRLLQALGGCAGMVVSRAIVRDCFGESSMARVLSLLLLIMGVAPVLAPLLGGVLFEHFSWRAIFLVLTLYGGLCCTLIALGIPETLRGPRHRPSLAHALQAYRKLIRHRRFMGYALAGSVAQAGMFVYISASSFVFIEVYHLTPSQYAALFGLNAFGLICASQLNSRALDRVPAQHLLRRALRSNASAGLLMVLAVYLTQSPLWLIVPLFFCVASLGFSFPNSTAAAMAPFGDRAGAASALLGTLQFVIASLSSSLAARLYDGSARPMALVIAGCGLCALLLLRVLAPPLPQPTSASR</sequence>
<dbReference type="GO" id="GO:1990961">
    <property type="term" value="P:xenobiotic detoxification by transmembrane export across the plasma membrane"/>
    <property type="evidence" value="ECO:0007669"/>
    <property type="project" value="InterPro"/>
</dbReference>
<keyword evidence="11" id="KW-1185">Reference proteome</keyword>
<dbReference type="AlphaFoldDB" id="A0A1H9LKZ2"/>
<dbReference type="Gene3D" id="1.20.1720.10">
    <property type="entry name" value="Multidrug resistance protein D"/>
    <property type="match status" value="1"/>
</dbReference>
<feature type="transmembrane region" description="Helical" evidence="8">
    <location>
        <begin position="262"/>
        <end position="282"/>
    </location>
</feature>
<dbReference type="PRINTS" id="PR01035">
    <property type="entry name" value="TCRTETA"/>
</dbReference>